<comment type="function">
    <text evidence="7 8">Catalyzes the ferrous insertion into protoporphyrin IX.</text>
</comment>
<dbReference type="EC" id="4.98.1.1" evidence="7 8"/>
<keyword evidence="10" id="KW-1185">Reference proteome</keyword>
<dbReference type="Proteomes" id="UP001310692">
    <property type="component" value="Unassembled WGS sequence"/>
</dbReference>
<dbReference type="PANTHER" id="PTHR11108">
    <property type="entry name" value="FERROCHELATASE"/>
    <property type="match status" value="1"/>
</dbReference>
<dbReference type="HAMAP" id="MF_00323">
    <property type="entry name" value="Ferrochelatase"/>
    <property type="match status" value="1"/>
</dbReference>
<dbReference type="PROSITE" id="PS00534">
    <property type="entry name" value="FERROCHELATASE"/>
    <property type="match status" value="1"/>
</dbReference>
<reference evidence="9 10" key="1">
    <citation type="submission" date="2024-01" db="EMBL/GenBank/DDBJ databases">
        <title>Hyphobacterium bacterium isolated from marine sediment.</title>
        <authorList>
            <person name="Zhao S."/>
        </authorList>
    </citation>
    <scope>NUCLEOTIDE SEQUENCE [LARGE SCALE GENOMIC DNA]</scope>
    <source>
        <strain evidence="9 10">Y60-23</strain>
    </source>
</reference>
<name>A0ABU7LV12_9PROT</name>
<proteinExistence type="inferred from homology"/>
<evidence type="ECO:0000256" key="7">
    <source>
        <dbReference type="HAMAP-Rule" id="MF_00323"/>
    </source>
</evidence>
<dbReference type="InterPro" id="IPR001015">
    <property type="entry name" value="Ferrochelatase"/>
</dbReference>
<keyword evidence="7 8" id="KW-0963">Cytoplasm</keyword>
<feature type="binding site" evidence="7">
    <location>
        <position position="190"/>
    </location>
    <ligand>
        <name>Fe(2+)</name>
        <dbReference type="ChEBI" id="CHEBI:29033"/>
    </ligand>
</feature>
<gene>
    <name evidence="7 9" type="primary">hemH</name>
    <name evidence="9" type="ORF">V0U35_01680</name>
</gene>
<evidence type="ECO:0000256" key="4">
    <source>
        <dbReference type="ARBA" id="ARBA00023239"/>
    </source>
</evidence>
<comment type="pathway">
    <text evidence="7 8">Porphyrin-containing compound metabolism; protoheme biosynthesis; protoheme from protoporphyrin-IX: step 1/1.</text>
</comment>
<evidence type="ECO:0000256" key="6">
    <source>
        <dbReference type="ARBA" id="ARBA00024536"/>
    </source>
</evidence>
<dbReference type="SUPFAM" id="SSF53800">
    <property type="entry name" value="Chelatase"/>
    <property type="match status" value="1"/>
</dbReference>
<dbReference type="CDD" id="cd00419">
    <property type="entry name" value="Ferrochelatase_C"/>
    <property type="match status" value="1"/>
</dbReference>
<dbReference type="InterPro" id="IPR019772">
    <property type="entry name" value="Ferrochelatase_AS"/>
</dbReference>
<evidence type="ECO:0000313" key="10">
    <source>
        <dbReference type="Proteomes" id="UP001310692"/>
    </source>
</evidence>
<keyword evidence="5 7" id="KW-0627">Porphyrin biosynthesis</keyword>
<comment type="catalytic activity">
    <reaction evidence="7 8">
        <text>heme b + 2 H(+) = protoporphyrin IX + Fe(2+)</text>
        <dbReference type="Rhea" id="RHEA:22584"/>
        <dbReference type="ChEBI" id="CHEBI:15378"/>
        <dbReference type="ChEBI" id="CHEBI:29033"/>
        <dbReference type="ChEBI" id="CHEBI:57306"/>
        <dbReference type="ChEBI" id="CHEBI:60344"/>
        <dbReference type="EC" id="4.98.1.1"/>
    </reaction>
</comment>
<comment type="subcellular location">
    <subcellularLocation>
        <location evidence="7 8">Cytoplasm</location>
    </subcellularLocation>
</comment>
<dbReference type="InterPro" id="IPR033659">
    <property type="entry name" value="Ferrochelatase_N"/>
</dbReference>
<evidence type="ECO:0000256" key="1">
    <source>
        <dbReference type="ARBA" id="ARBA00007718"/>
    </source>
</evidence>
<dbReference type="Gene3D" id="3.40.50.1400">
    <property type="match status" value="2"/>
</dbReference>
<keyword evidence="3 7" id="KW-0350">Heme biosynthesis</keyword>
<dbReference type="RefSeq" id="WP_330194910.1">
    <property type="nucleotide sequence ID" value="NZ_JAZDRO010000001.1"/>
</dbReference>
<protein>
    <recommendedName>
        <fullName evidence="7 8">Ferrochelatase</fullName>
        <ecNumber evidence="7 8">4.98.1.1</ecNumber>
    </recommendedName>
    <alternativeName>
        <fullName evidence="7">Heme synthase</fullName>
    </alternativeName>
    <alternativeName>
        <fullName evidence="7">Protoheme ferro-lyase</fullName>
    </alternativeName>
</protein>
<keyword evidence="2 7" id="KW-0408">Iron</keyword>
<comment type="catalytic activity">
    <reaction evidence="6">
        <text>Fe-coproporphyrin III + 2 H(+) = coproporphyrin III + Fe(2+)</text>
        <dbReference type="Rhea" id="RHEA:49572"/>
        <dbReference type="ChEBI" id="CHEBI:15378"/>
        <dbReference type="ChEBI" id="CHEBI:29033"/>
        <dbReference type="ChEBI" id="CHEBI:68438"/>
        <dbReference type="ChEBI" id="CHEBI:131725"/>
        <dbReference type="EC" id="4.99.1.9"/>
    </reaction>
    <physiologicalReaction direction="right-to-left" evidence="6">
        <dbReference type="Rhea" id="RHEA:49574"/>
    </physiologicalReaction>
</comment>
<feature type="binding site" evidence="7">
    <location>
        <position position="269"/>
    </location>
    <ligand>
        <name>Fe(2+)</name>
        <dbReference type="ChEBI" id="CHEBI:29033"/>
    </ligand>
</feature>
<comment type="caution">
    <text evidence="9">The sequence shown here is derived from an EMBL/GenBank/DDBJ whole genome shotgun (WGS) entry which is preliminary data.</text>
</comment>
<comment type="similarity">
    <text evidence="1 7 8">Belongs to the ferrochelatase family.</text>
</comment>
<evidence type="ECO:0000313" key="9">
    <source>
        <dbReference type="EMBL" id="MEE2565374.1"/>
    </source>
</evidence>
<evidence type="ECO:0000256" key="8">
    <source>
        <dbReference type="RuleBase" id="RU000607"/>
    </source>
</evidence>
<dbReference type="Pfam" id="PF00762">
    <property type="entry name" value="Ferrochelatase"/>
    <property type="match status" value="1"/>
</dbReference>
<dbReference type="InterPro" id="IPR033644">
    <property type="entry name" value="Ferrochelatase_C"/>
</dbReference>
<evidence type="ECO:0000256" key="2">
    <source>
        <dbReference type="ARBA" id="ARBA00023004"/>
    </source>
</evidence>
<organism evidence="9 10">
    <name type="scientific">Hyphobacterium marinum</name>
    <dbReference type="NCBI Taxonomy" id="3116574"/>
    <lineage>
        <taxon>Bacteria</taxon>
        <taxon>Pseudomonadati</taxon>
        <taxon>Pseudomonadota</taxon>
        <taxon>Alphaproteobacteria</taxon>
        <taxon>Maricaulales</taxon>
        <taxon>Maricaulaceae</taxon>
        <taxon>Hyphobacterium</taxon>
    </lineage>
</organism>
<accession>A0ABU7LV12</accession>
<evidence type="ECO:0000256" key="5">
    <source>
        <dbReference type="ARBA" id="ARBA00023244"/>
    </source>
</evidence>
<dbReference type="CDD" id="cd03411">
    <property type="entry name" value="Ferrochelatase_N"/>
    <property type="match status" value="1"/>
</dbReference>
<evidence type="ECO:0000256" key="3">
    <source>
        <dbReference type="ARBA" id="ARBA00023133"/>
    </source>
</evidence>
<keyword evidence="4 7" id="KW-0456">Lyase</keyword>
<sequence length="345" mass="37771">MSRKIAVVLFNLGGPDGQADVKPFLRYLFRDPAIIGAPGPIREFLAWLISTRREREAQANYALMGGGSPLLTETRSQADALTKRLNQSGDSEFRVFIAMRYWHPFVEEAVREVATWGPDETVLLPLYPQFSTTTTGSSLKAWKDAGGGAARTVCCYPENEDFISAHAALIAQSWEKAGRPENTRLLFSAHGLPERVIAAGDPYQFQVERTAAAIADRLPQLTDWQICYQSRVGPLTWIGPATEDSIREAAEVDRHILLVPIAFVSEHIETLVELDIEYRELAKDTRPGVGYTRVPALGVADGYVTALSGLVSGALEGPAGMKPPNGQRLCPADRSQCPCAGMETR</sequence>
<dbReference type="EMBL" id="JAZDRO010000001">
    <property type="protein sequence ID" value="MEE2565374.1"/>
    <property type="molecule type" value="Genomic_DNA"/>
</dbReference>
<dbReference type="PANTHER" id="PTHR11108:SF1">
    <property type="entry name" value="FERROCHELATASE, MITOCHONDRIAL"/>
    <property type="match status" value="1"/>
</dbReference>
<keyword evidence="7" id="KW-0479">Metal-binding</keyword>
<dbReference type="NCBIfam" id="TIGR00109">
    <property type="entry name" value="hemH"/>
    <property type="match status" value="1"/>
</dbReference>